<dbReference type="InterPro" id="IPR024041">
    <property type="entry name" value="NH4_transpt_AmtB-like_dom"/>
</dbReference>
<dbReference type="Proteomes" id="UP000001197">
    <property type="component" value="Chromosome 3"/>
</dbReference>
<reference evidence="12" key="4">
    <citation type="submission" date="2015-04" db="EMBL/GenBank/DDBJ databases">
        <title>Maintaining two mating types: Structure of the mating type locus and its role in heterokaryosis in Podospora anserina.</title>
        <authorList>
            <person name="Grognet P."/>
            <person name="Bidard F."/>
            <person name="Kuchly C."/>
            <person name="Chan Ho Tong L."/>
            <person name="Coppin E."/>
            <person name="Ait Benkhali J."/>
            <person name="Couloux A."/>
            <person name="Wincker P."/>
            <person name="Debuchy R."/>
            <person name="Silar P."/>
        </authorList>
    </citation>
    <scope>NUCLEOTIDE SEQUENCE</scope>
</reference>
<dbReference type="HOGENOM" id="CLU_618367_0_0_1"/>
<dbReference type="GO" id="GO:0008519">
    <property type="term" value="F:ammonium channel activity"/>
    <property type="evidence" value="ECO:0007669"/>
    <property type="project" value="InterPro"/>
</dbReference>
<dbReference type="KEGG" id="pan:PODANSg6848"/>
<evidence type="ECO:0000313" key="13">
    <source>
        <dbReference type="Proteomes" id="UP000001197"/>
    </source>
</evidence>
<feature type="transmembrane region" description="Helical" evidence="9">
    <location>
        <begin position="265"/>
        <end position="286"/>
    </location>
</feature>
<evidence type="ECO:0000313" key="12">
    <source>
        <dbReference type="EMBL" id="CDP27540.1"/>
    </source>
</evidence>
<evidence type="ECO:0000256" key="7">
    <source>
        <dbReference type="ARBA" id="ARBA00023177"/>
    </source>
</evidence>
<evidence type="ECO:0000256" key="9">
    <source>
        <dbReference type="SAM" id="Phobius"/>
    </source>
</evidence>
<reference evidence="13" key="3">
    <citation type="journal article" date="2014" name="Genetics">
        <title>Maintaining two mating types: Structure of the mating type locus and its role in heterokaryosis in Podospora anserina.</title>
        <authorList>
            <person name="Grognet P."/>
            <person name="Bidard F."/>
            <person name="Kuchly C."/>
            <person name="Tong L.C.H."/>
            <person name="Coppin E."/>
            <person name="Benkhali J.A."/>
            <person name="Couloux A."/>
            <person name="Wincker P."/>
            <person name="Debuchy R."/>
            <person name="Silar P."/>
        </authorList>
    </citation>
    <scope>GENOME REANNOTATION</scope>
    <source>
        <strain evidence="13">S / ATCC MYA-4624 / DSM 980 / FGSC 10383</strain>
    </source>
</reference>
<dbReference type="EMBL" id="FO904938">
    <property type="protein sequence ID" value="CDP27540.1"/>
    <property type="molecule type" value="Genomic_DNA"/>
</dbReference>
<keyword evidence="4 9" id="KW-0812">Transmembrane</keyword>
<dbReference type="Pfam" id="PF00909">
    <property type="entry name" value="Ammonium_transp"/>
    <property type="match status" value="2"/>
</dbReference>
<evidence type="ECO:0000259" key="10">
    <source>
        <dbReference type="Pfam" id="PF00909"/>
    </source>
</evidence>
<organism evidence="11">
    <name type="scientific">Podospora anserina (strain S / ATCC MYA-4624 / DSM 980 / FGSC 10383)</name>
    <name type="common">Pleurage anserina</name>
    <dbReference type="NCBI Taxonomy" id="515849"/>
    <lineage>
        <taxon>Eukaryota</taxon>
        <taxon>Fungi</taxon>
        <taxon>Dikarya</taxon>
        <taxon>Ascomycota</taxon>
        <taxon>Pezizomycotina</taxon>
        <taxon>Sordariomycetes</taxon>
        <taxon>Sordariomycetidae</taxon>
        <taxon>Sordariales</taxon>
        <taxon>Podosporaceae</taxon>
        <taxon>Podospora</taxon>
        <taxon>Podospora anserina</taxon>
    </lineage>
</organism>
<accession>B2B1G0</accession>
<feature type="compositionally biased region" description="Polar residues" evidence="8">
    <location>
        <begin position="1"/>
        <end position="19"/>
    </location>
</feature>
<dbReference type="RefSeq" id="XP_001909811.1">
    <property type="nucleotide sequence ID" value="XM_001909776.1"/>
</dbReference>
<evidence type="ECO:0000256" key="6">
    <source>
        <dbReference type="ARBA" id="ARBA00023136"/>
    </source>
</evidence>
<dbReference type="InterPro" id="IPR029020">
    <property type="entry name" value="Ammonium/urea_transptr"/>
</dbReference>
<dbReference type="Gene3D" id="1.10.3430.10">
    <property type="entry name" value="Ammonium transporter AmtB like domains"/>
    <property type="match status" value="2"/>
</dbReference>
<dbReference type="SUPFAM" id="SSF111352">
    <property type="entry name" value="Ammonium transporter"/>
    <property type="match status" value="2"/>
</dbReference>
<dbReference type="AlphaFoldDB" id="B2B1G0"/>
<keyword evidence="6 9" id="KW-0472">Membrane</keyword>
<protein>
    <submittedName>
        <fullName evidence="12">Ammonium transporter</fullName>
    </submittedName>
    <submittedName>
        <fullName evidence="11">Podospora anserina S mat+ genomic DNA chromosome 3, supercontig 2</fullName>
    </submittedName>
</protein>
<evidence type="ECO:0000256" key="4">
    <source>
        <dbReference type="ARBA" id="ARBA00022692"/>
    </source>
</evidence>
<keyword evidence="7" id="KW-0924">Ammonia transport</keyword>
<evidence type="ECO:0000256" key="8">
    <source>
        <dbReference type="SAM" id="MobiDB-lite"/>
    </source>
</evidence>
<dbReference type="OrthoDB" id="534912at2759"/>
<evidence type="ECO:0000256" key="5">
    <source>
        <dbReference type="ARBA" id="ARBA00022989"/>
    </source>
</evidence>
<comment type="similarity">
    <text evidence="2">Belongs to the ammonia transporter channel (TC 1.A.11.2) family.</text>
</comment>
<feature type="domain" description="Ammonium transporter AmtB-like" evidence="10">
    <location>
        <begin position="186"/>
        <end position="371"/>
    </location>
</feature>
<dbReference type="PANTHER" id="PTHR43029">
    <property type="entry name" value="AMMONIUM TRANSPORTER MEP2"/>
    <property type="match status" value="1"/>
</dbReference>
<comment type="subcellular location">
    <subcellularLocation>
        <location evidence="1">Membrane</location>
        <topology evidence="1">Multi-pass membrane protein</topology>
    </subcellularLocation>
</comment>
<dbReference type="eggNOG" id="KOG0682">
    <property type="taxonomic scope" value="Eukaryota"/>
</dbReference>
<proteinExistence type="inferred from homology"/>
<keyword evidence="5 9" id="KW-1133">Transmembrane helix</keyword>
<feature type="transmembrane region" description="Helical" evidence="9">
    <location>
        <begin position="99"/>
        <end position="119"/>
    </location>
</feature>
<sequence>MSPSDVYSTNQGSSVTTSEGPPVQHLPELAFALFQGMFAAFTAALICAGTMQKMHSARYLLFVSVWSAVIYSPIARWSWYSEGWSHQLGSMDFAGGTPVHIASGAAVAAIGHVGQKLVVQHLTMAPKVQTGRHHSRKELRSIRRQPSNLWDRVTLVWLVCSCPPELFFAESKASPRQTLSDTLNRFGFNGGSALGANSRAVSACLATHVAACAGGTTTVFLHWVLKQIYMRSADYEPREFRRLTAVHFCDGAIAGLVAITPGSGYVPASTSAIFGIVSSAVVYMLKPLTSEYLPDDELKVFLIHTVSGFIGMFLTGCFASQEVVESDGFSVLTTASVSERLGNQMKDAFAGLGYSFSGTIIILMIGRSIMFAVKWMRSDETEKRAAKAWSQANIFKFGKDGNPAIQDRLRARERHTWEDDTIEGGIPLSTLDNDRGPSPRLWN</sequence>
<dbReference type="GO" id="GO:0005886">
    <property type="term" value="C:plasma membrane"/>
    <property type="evidence" value="ECO:0007669"/>
    <property type="project" value="TreeGrafter"/>
</dbReference>
<feature type="region of interest" description="Disordered" evidence="8">
    <location>
        <begin position="1"/>
        <end position="21"/>
    </location>
</feature>
<feature type="transmembrane region" description="Helical" evidence="9">
    <location>
        <begin position="298"/>
        <end position="321"/>
    </location>
</feature>
<reference evidence="11" key="2">
    <citation type="submission" date="2008-07" db="EMBL/GenBank/DDBJ databases">
        <authorList>
            <person name="Genoscope - CEA"/>
        </authorList>
    </citation>
    <scope>NUCLEOTIDE SEQUENCE</scope>
    <source>
        <strain evidence="11">S mat+</strain>
    </source>
</reference>
<keyword evidence="13" id="KW-1185">Reference proteome</keyword>
<evidence type="ECO:0000256" key="2">
    <source>
        <dbReference type="ARBA" id="ARBA00005887"/>
    </source>
</evidence>
<reference evidence="11 13" key="1">
    <citation type="journal article" date="2008" name="Genome Biol.">
        <title>The genome sequence of the model ascomycete fungus Podospora anserina.</title>
        <authorList>
            <person name="Espagne E."/>
            <person name="Lespinet O."/>
            <person name="Malagnac F."/>
            <person name="Da Silva C."/>
            <person name="Jaillon O."/>
            <person name="Porcel B.M."/>
            <person name="Couloux A."/>
            <person name="Aury J.-M."/>
            <person name="Segurens B."/>
            <person name="Poulain J."/>
            <person name="Anthouard V."/>
            <person name="Grossetete S."/>
            <person name="Khalili H."/>
            <person name="Coppin E."/>
            <person name="Dequard-Chablat M."/>
            <person name="Picard M."/>
            <person name="Contamine V."/>
            <person name="Arnaise S."/>
            <person name="Bourdais A."/>
            <person name="Berteaux-Lecellier V."/>
            <person name="Gautheret D."/>
            <person name="de Vries R.P."/>
            <person name="Battaglia E."/>
            <person name="Coutinho P.M."/>
            <person name="Danchin E.G.J."/>
            <person name="Henrissat B."/>
            <person name="El Khoury R."/>
            <person name="Sainsard-Chanet A."/>
            <person name="Boivin A."/>
            <person name="Pinan-Lucarre B."/>
            <person name="Sellem C.H."/>
            <person name="Debuchy R."/>
            <person name="Wincker P."/>
            <person name="Weissenbach J."/>
            <person name="Silar P."/>
        </authorList>
    </citation>
    <scope>NUCLEOTIDE SEQUENCE [LARGE SCALE GENOMIC DNA]</scope>
    <source>
        <strain evidence="13">S / ATCC MYA-4624 / DSM 980 / FGSC 10383</strain>
        <strain evidence="11">S mat+</strain>
    </source>
</reference>
<evidence type="ECO:0000256" key="1">
    <source>
        <dbReference type="ARBA" id="ARBA00004141"/>
    </source>
</evidence>
<feature type="transmembrane region" description="Helical" evidence="9">
    <location>
        <begin position="348"/>
        <end position="373"/>
    </location>
</feature>
<dbReference type="VEuPathDB" id="FungiDB:PODANS_3_10010"/>
<gene>
    <name evidence="11" type="ORF">PODANS_3_10010</name>
</gene>
<dbReference type="PANTHER" id="PTHR43029:SF10">
    <property type="entry name" value="AMMONIUM TRANSPORTER MEP2"/>
    <property type="match status" value="1"/>
</dbReference>
<dbReference type="EMBL" id="CU638743">
    <property type="protein sequence ID" value="CAP70945.1"/>
    <property type="molecule type" value="Genomic_DNA"/>
</dbReference>
<feature type="domain" description="Ammonium transporter AmtB-like" evidence="10">
    <location>
        <begin position="22"/>
        <end position="114"/>
    </location>
</feature>
<dbReference type="GeneID" id="6193701"/>
<evidence type="ECO:0000313" key="11">
    <source>
        <dbReference type="EMBL" id="CAP70945.1"/>
    </source>
</evidence>
<evidence type="ECO:0000256" key="3">
    <source>
        <dbReference type="ARBA" id="ARBA00022448"/>
    </source>
</evidence>
<keyword evidence="3" id="KW-0813">Transport</keyword>
<feature type="transmembrane region" description="Helical" evidence="9">
    <location>
        <begin position="59"/>
        <end position="79"/>
    </location>
</feature>
<dbReference type="InterPro" id="IPR001905">
    <property type="entry name" value="Ammonium_transpt"/>
</dbReference>
<feature type="transmembrane region" description="Helical" evidence="9">
    <location>
        <begin position="29"/>
        <end position="47"/>
    </location>
</feature>
<name>B2B1G0_PODAN</name>